<dbReference type="InterPro" id="IPR050351">
    <property type="entry name" value="BphY/WalK/GraS-like"/>
</dbReference>
<dbReference type="CDD" id="cd00075">
    <property type="entry name" value="HATPase"/>
    <property type="match status" value="1"/>
</dbReference>
<feature type="domain" description="HAMP" evidence="13">
    <location>
        <begin position="71"/>
        <end position="123"/>
    </location>
</feature>
<dbReference type="SUPFAM" id="SSF47384">
    <property type="entry name" value="Homodimeric domain of signal transducing histidine kinase"/>
    <property type="match status" value="1"/>
</dbReference>
<evidence type="ECO:0000256" key="6">
    <source>
        <dbReference type="ARBA" id="ARBA00022741"/>
    </source>
</evidence>
<dbReference type="InterPro" id="IPR005467">
    <property type="entry name" value="His_kinase_dom"/>
</dbReference>
<dbReference type="Gene3D" id="3.30.565.10">
    <property type="entry name" value="Histidine kinase-like ATPase, C-terminal domain"/>
    <property type="match status" value="1"/>
</dbReference>
<accession>A0A2Y9BNV8</accession>
<evidence type="ECO:0000256" key="5">
    <source>
        <dbReference type="ARBA" id="ARBA00022679"/>
    </source>
</evidence>
<protein>
    <recommendedName>
        <fullName evidence="3">histidine kinase</fullName>
        <ecNumber evidence="3">2.7.13.3</ecNumber>
    </recommendedName>
</protein>
<evidence type="ECO:0000313" key="15">
    <source>
        <dbReference type="Proteomes" id="UP000245845"/>
    </source>
</evidence>
<feature type="domain" description="Histidine kinase" evidence="12">
    <location>
        <begin position="131"/>
        <end position="344"/>
    </location>
</feature>
<dbReference type="GO" id="GO:0005524">
    <property type="term" value="F:ATP binding"/>
    <property type="evidence" value="ECO:0007669"/>
    <property type="project" value="UniProtKB-KW"/>
</dbReference>
<dbReference type="SMART" id="SM00387">
    <property type="entry name" value="HATPase_c"/>
    <property type="match status" value="1"/>
</dbReference>
<dbReference type="InterPro" id="IPR003594">
    <property type="entry name" value="HATPase_dom"/>
</dbReference>
<reference evidence="14 15" key="1">
    <citation type="submission" date="2018-05" db="EMBL/GenBank/DDBJ databases">
        <title>The Hungate 1000. A catalogue of reference genomes from the rumen microbiome.</title>
        <authorList>
            <person name="Kelly W."/>
        </authorList>
    </citation>
    <scope>NUCLEOTIDE SEQUENCE [LARGE SCALE GENOMIC DNA]</scope>
    <source>
        <strain evidence="14 15">NLAE-zl-C242</strain>
    </source>
</reference>
<dbReference type="RefSeq" id="WP_109733104.1">
    <property type="nucleotide sequence ID" value="NZ_BAAACK010000024.1"/>
</dbReference>
<keyword evidence="11" id="KW-1133">Transmembrane helix</keyword>
<gene>
    <name evidence="14" type="ORF">A8806_11544</name>
</gene>
<dbReference type="FunFam" id="1.10.287.130:FF:000001">
    <property type="entry name" value="Two-component sensor histidine kinase"/>
    <property type="match status" value="1"/>
</dbReference>
<dbReference type="AlphaFoldDB" id="A0A2Y9BNV8"/>
<dbReference type="Gene3D" id="6.10.340.10">
    <property type="match status" value="1"/>
</dbReference>
<keyword evidence="5" id="KW-0808">Transferase</keyword>
<keyword evidence="7 14" id="KW-0418">Kinase</keyword>
<dbReference type="PRINTS" id="PR00344">
    <property type="entry name" value="BCTRLSENSOR"/>
</dbReference>
<evidence type="ECO:0000259" key="12">
    <source>
        <dbReference type="PROSITE" id="PS50109"/>
    </source>
</evidence>
<dbReference type="GO" id="GO:0007234">
    <property type="term" value="P:osmosensory signaling via phosphorelay pathway"/>
    <property type="evidence" value="ECO:0007669"/>
    <property type="project" value="TreeGrafter"/>
</dbReference>
<evidence type="ECO:0000256" key="1">
    <source>
        <dbReference type="ARBA" id="ARBA00000085"/>
    </source>
</evidence>
<dbReference type="Pfam" id="PF00672">
    <property type="entry name" value="HAMP"/>
    <property type="match status" value="1"/>
</dbReference>
<sequence length="346" mass="38746">MKRNKRLDDASKLPNYFAIIAIAPAFLSVMAYELVEYFVNYNNTDYRPVVGLGMIIPMALLMELYTFFLSRHLNRKVNTLANAINQVAGGNYDVTLDVKKAAPMPDVAENFNKMTAELKSVHTLRNDFINDFSHEFKTPITSINGFANLLLETEVTEEERRQYLTIIAEESSRLSKLAEETLMMSRLDSQQNIIDQEWYALDEQIRQNLILLSKDWGAKLIEIDTDLNPVSYLGNPALMSHIWLNLISNAIKFTPGHGRITVNLKESGGKIYVSVADNGKGMTKEETSRIFNKYYQADASHATKGLGLGLSIAHRIVELCGGEIQVASTPGEGSTFTVILPTNVSR</sequence>
<evidence type="ECO:0000256" key="4">
    <source>
        <dbReference type="ARBA" id="ARBA00022553"/>
    </source>
</evidence>
<keyword evidence="8" id="KW-0067">ATP-binding</keyword>
<comment type="subcellular location">
    <subcellularLocation>
        <location evidence="2">Membrane</location>
    </subcellularLocation>
</comment>
<dbReference type="GO" id="GO:0000156">
    <property type="term" value="F:phosphorelay response regulator activity"/>
    <property type="evidence" value="ECO:0007669"/>
    <property type="project" value="TreeGrafter"/>
</dbReference>
<keyword evidence="6" id="KW-0547">Nucleotide-binding</keyword>
<evidence type="ECO:0000256" key="11">
    <source>
        <dbReference type="SAM" id="Phobius"/>
    </source>
</evidence>
<dbReference type="Pfam" id="PF02518">
    <property type="entry name" value="HATPase_c"/>
    <property type="match status" value="1"/>
</dbReference>
<keyword evidence="4" id="KW-0597">Phosphoprotein</keyword>
<dbReference type="InterPro" id="IPR036890">
    <property type="entry name" value="HATPase_C_sf"/>
</dbReference>
<evidence type="ECO:0000313" key="14">
    <source>
        <dbReference type="EMBL" id="PWJ23110.1"/>
    </source>
</evidence>
<dbReference type="SMART" id="SM00388">
    <property type="entry name" value="HisKA"/>
    <property type="match status" value="1"/>
</dbReference>
<keyword evidence="15" id="KW-1185">Reference proteome</keyword>
<dbReference type="InterPro" id="IPR004358">
    <property type="entry name" value="Sig_transdc_His_kin-like_C"/>
</dbReference>
<evidence type="ECO:0000256" key="2">
    <source>
        <dbReference type="ARBA" id="ARBA00004370"/>
    </source>
</evidence>
<name>A0A2Y9BNV8_9FIRM</name>
<dbReference type="PROSITE" id="PS50109">
    <property type="entry name" value="HIS_KIN"/>
    <property type="match status" value="1"/>
</dbReference>
<keyword evidence="9" id="KW-0902">Two-component regulatory system</keyword>
<dbReference type="CDD" id="cd00082">
    <property type="entry name" value="HisKA"/>
    <property type="match status" value="1"/>
</dbReference>
<dbReference type="GO" id="GO:0016020">
    <property type="term" value="C:membrane"/>
    <property type="evidence" value="ECO:0007669"/>
    <property type="project" value="UniProtKB-SubCell"/>
</dbReference>
<evidence type="ECO:0000256" key="9">
    <source>
        <dbReference type="ARBA" id="ARBA00023012"/>
    </source>
</evidence>
<dbReference type="PANTHER" id="PTHR42878:SF7">
    <property type="entry name" value="SENSOR HISTIDINE KINASE GLRK"/>
    <property type="match status" value="1"/>
</dbReference>
<dbReference type="EC" id="2.7.13.3" evidence="3"/>
<comment type="caution">
    <text evidence="14">The sequence shown here is derived from an EMBL/GenBank/DDBJ whole genome shotgun (WGS) entry which is preliminary data.</text>
</comment>
<dbReference type="GO" id="GO:0000155">
    <property type="term" value="F:phosphorelay sensor kinase activity"/>
    <property type="evidence" value="ECO:0007669"/>
    <property type="project" value="InterPro"/>
</dbReference>
<dbReference type="SMART" id="SM00304">
    <property type="entry name" value="HAMP"/>
    <property type="match status" value="1"/>
</dbReference>
<comment type="catalytic activity">
    <reaction evidence="1">
        <text>ATP + protein L-histidine = ADP + protein N-phospho-L-histidine.</text>
        <dbReference type="EC" id="2.7.13.3"/>
    </reaction>
</comment>
<dbReference type="Gene3D" id="1.10.287.130">
    <property type="match status" value="1"/>
</dbReference>
<dbReference type="PROSITE" id="PS50885">
    <property type="entry name" value="HAMP"/>
    <property type="match status" value="1"/>
</dbReference>
<dbReference type="Proteomes" id="UP000245845">
    <property type="component" value="Unassembled WGS sequence"/>
</dbReference>
<dbReference type="CDD" id="cd06225">
    <property type="entry name" value="HAMP"/>
    <property type="match status" value="1"/>
</dbReference>
<dbReference type="GO" id="GO:0030295">
    <property type="term" value="F:protein kinase activator activity"/>
    <property type="evidence" value="ECO:0007669"/>
    <property type="project" value="TreeGrafter"/>
</dbReference>
<keyword evidence="11" id="KW-0812">Transmembrane</keyword>
<dbReference type="SUPFAM" id="SSF55874">
    <property type="entry name" value="ATPase domain of HSP90 chaperone/DNA topoisomerase II/histidine kinase"/>
    <property type="match status" value="1"/>
</dbReference>
<dbReference type="OrthoDB" id="9813151at2"/>
<feature type="transmembrane region" description="Helical" evidence="11">
    <location>
        <begin position="16"/>
        <end position="34"/>
    </location>
</feature>
<dbReference type="Pfam" id="PF00512">
    <property type="entry name" value="HisKA"/>
    <property type="match status" value="1"/>
</dbReference>
<dbReference type="InterPro" id="IPR003661">
    <property type="entry name" value="HisK_dim/P_dom"/>
</dbReference>
<evidence type="ECO:0000256" key="8">
    <source>
        <dbReference type="ARBA" id="ARBA00022840"/>
    </source>
</evidence>
<keyword evidence="10 11" id="KW-0472">Membrane</keyword>
<dbReference type="PANTHER" id="PTHR42878">
    <property type="entry name" value="TWO-COMPONENT HISTIDINE KINASE"/>
    <property type="match status" value="1"/>
</dbReference>
<dbReference type="InterPro" id="IPR036097">
    <property type="entry name" value="HisK_dim/P_sf"/>
</dbReference>
<dbReference type="FunFam" id="3.30.565.10:FF:000006">
    <property type="entry name" value="Sensor histidine kinase WalK"/>
    <property type="match status" value="1"/>
</dbReference>
<proteinExistence type="predicted"/>
<evidence type="ECO:0000256" key="7">
    <source>
        <dbReference type="ARBA" id="ARBA00022777"/>
    </source>
</evidence>
<evidence type="ECO:0000259" key="13">
    <source>
        <dbReference type="PROSITE" id="PS50885"/>
    </source>
</evidence>
<evidence type="ECO:0000256" key="3">
    <source>
        <dbReference type="ARBA" id="ARBA00012438"/>
    </source>
</evidence>
<dbReference type="EMBL" id="QGDL01000015">
    <property type="protein sequence ID" value="PWJ23110.1"/>
    <property type="molecule type" value="Genomic_DNA"/>
</dbReference>
<dbReference type="InterPro" id="IPR003660">
    <property type="entry name" value="HAMP_dom"/>
</dbReference>
<organism evidence="14 15">
    <name type="scientific">Faecalicatena orotica</name>
    <dbReference type="NCBI Taxonomy" id="1544"/>
    <lineage>
        <taxon>Bacteria</taxon>
        <taxon>Bacillati</taxon>
        <taxon>Bacillota</taxon>
        <taxon>Clostridia</taxon>
        <taxon>Lachnospirales</taxon>
        <taxon>Lachnospiraceae</taxon>
        <taxon>Faecalicatena</taxon>
    </lineage>
</organism>
<evidence type="ECO:0000256" key="10">
    <source>
        <dbReference type="ARBA" id="ARBA00023136"/>
    </source>
</evidence>
<feature type="transmembrane region" description="Helical" evidence="11">
    <location>
        <begin position="46"/>
        <end position="68"/>
    </location>
</feature>